<keyword evidence="5" id="KW-0131">Cell cycle</keyword>
<accession>A0A662Z7B8</accession>
<keyword evidence="6" id="KW-1185">Reference proteome</keyword>
<keyword evidence="5" id="KW-0132">Cell division</keyword>
<dbReference type="Proteomes" id="UP000243605">
    <property type="component" value="Unassembled WGS sequence"/>
</dbReference>
<evidence type="ECO:0000313" key="6">
    <source>
        <dbReference type="Proteomes" id="UP000243605"/>
    </source>
</evidence>
<evidence type="ECO:0000256" key="3">
    <source>
        <dbReference type="SAM" id="Phobius"/>
    </source>
</evidence>
<keyword evidence="3" id="KW-1133">Transmembrane helix</keyword>
<keyword evidence="3" id="KW-0812">Transmembrane</keyword>
<reference evidence="5 6" key="1">
    <citation type="submission" date="2016-10" db="EMBL/GenBank/DDBJ databases">
        <authorList>
            <person name="Varghese N."/>
            <person name="Submissions S."/>
        </authorList>
    </citation>
    <scope>NUCLEOTIDE SEQUENCE [LARGE SCALE GENOMIC DNA]</scope>
    <source>
        <strain evidence="5 6">IBRC-M10081</strain>
    </source>
</reference>
<dbReference type="PANTHER" id="PTHR40027">
    <property type="entry name" value="CELL DIVISION PROTEIN DIVIC"/>
    <property type="match status" value="1"/>
</dbReference>
<evidence type="ECO:0000313" key="4">
    <source>
        <dbReference type="EMBL" id="HJE18851.1"/>
    </source>
</evidence>
<organism evidence="5 6">
    <name type="scientific">Aliicoccus persicus</name>
    <dbReference type="NCBI Taxonomy" id="930138"/>
    <lineage>
        <taxon>Bacteria</taxon>
        <taxon>Bacillati</taxon>
        <taxon>Bacillota</taxon>
        <taxon>Bacilli</taxon>
        <taxon>Bacillales</taxon>
        <taxon>Staphylococcaceae</taxon>
        <taxon>Aliicoccus</taxon>
    </lineage>
</organism>
<reference evidence="4" key="2">
    <citation type="journal article" date="2021" name="PeerJ">
        <title>Extensive microbial diversity within the chicken gut microbiome revealed by metagenomics and culture.</title>
        <authorList>
            <person name="Gilroy R."/>
            <person name="Ravi A."/>
            <person name="Getino M."/>
            <person name="Pursley I."/>
            <person name="Horton D.L."/>
            <person name="Alikhan N.F."/>
            <person name="Baker D."/>
            <person name="Gharbi K."/>
            <person name="Hall N."/>
            <person name="Watson M."/>
            <person name="Adriaenssens E.M."/>
            <person name="Foster-Nyarko E."/>
            <person name="Jarju S."/>
            <person name="Secka A."/>
            <person name="Antonio M."/>
            <person name="Oren A."/>
            <person name="Chaudhuri R.R."/>
            <person name="La Ragione R."/>
            <person name="Hildebrand F."/>
            <person name="Pallen M.J."/>
        </authorList>
    </citation>
    <scope>NUCLEOTIDE SEQUENCE</scope>
    <source>
        <strain evidence="4">6019</strain>
    </source>
</reference>
<feature type="transmembrane region" description="Helical" evidence="3">
    <location>
        <begin position="39"/>
        <end position="57"/>
    </location>
</feature>
<dbReference type="Proteomes" id="UP000763505">
    <property type="component" value="Unassembled WGS sequence"/>
</dbReference>
<feature type="coiled-coil region" evidence="1">
    <location>
        <begin position="62"/>
        <end position="96"/>
    </location>
</feature>
<keyword evidence="1" id="KW-0175">Coiled coil</keyword>
<name>A0A662Z7B8_9STAP</name>
<reference evidence="4" key="3">
    <citation type="submission" date="2021-09" db="EMBL/GenBank/DDBJ databases">
        <authorList>
            <person name="Gilroy R."/>
        </authorList>
    </citation>
    <scope>NUCLEOTIDE SEQUENCE</scope>
    <source>
        <strain evidence="4">6019</strain>
    </source>
</reference>
<evidence type="ECO:0000256" key="1">
    <source>
        <dbReference type="SAM" id="Coils"/>
    </source>
</evidence>
<dbReference type="InterPro" id="IPR007060">
    <property type="entry name" value="FtsL/DivIC"/>
</dbReference>
<protein>
    <submittedName>
        <fullName evidence="5">Cell division protein DivIC</fullName>
    </submittedName>
    <submittedName>
        <fullName evidence="4">Septum formation initiator family protein</fullName>
    </submittedName>
</protein>
<keyword evidence="3" id="KW-0472">Membrane</keyword>
<dbReference type="EMBL" id="DYYI01000006">
    <property type="protein sequence ID" value="HJE18851.1"/>
    <property type="molecule type" value="Genomic_DNA"/>
</dbReference>
<dbReference type="RefSeq" id="WP_091475202.1">
    <property type="nucleotide sequence ID" value="NZ_FOIT01000004.1"/>
</dbReference>
<gene>
    <name evidence="4" type="ORF">K8V35_00670</name>
    <name evidence="5" type="ORF">SAMN05192557_1409</name>
</gene>
<dbReference type="Pfam" id="PF04977">
    <property type="entry name" value="DivIC"/>
    <property type="match status" value="1"/>
</dbReference>
<proteinExistence type="predicted"/>
<dbReference type="GO" id="GO:0051301">
    <property type="term" value="P:cell division"/>
    <property type="evidence" value="ECO:0007669"/>
    <property type="project" value="UniProtKB-KW"/>
</dbReference>
<feature type="region of interest" description="Disordered" evidence="2">
    <location>
        <begin position="1"/>
        <end position="22"/>
    </location>
</feature>
<dbReference type="OrthoDB" id="2991180at2"/>
<evidence type="ECO:0000313" key="5">
    <source>
        <dbReference type="EMBL" id="SEW06020.1"/>
    </source>
</evidence>
<sequence>MKETNQKVTKLSNEYTKQSDQNKKIKHLEQQVVRRRMKVFVPLLALPIIFISFTAFAQHQQNQELADELASTEQTLEDATAKEEQLLKQIERLNDDNYIARMARSEFYLSEEGEIIFNLLEDEE</sequence>
<dbReference type="AlphaFoldDB" id="A0A662Z7B8"/>
<dbReference type="EMBL" id="FOIT01000004">
    <property type="protein sequence ID" value="SEW06020.1"/>
    <property type="molecule type" value="Genomic_DNA"/>
</dbReference>
<dbReference type="InterPro" id="IPR039076">
    <property type="entry name" value="DivIC"/>
</dbReference>
<feature type="compositionally biased region" description="Polar residues" evidence="2">
    <location>
        <begin position="1"/>
        <end position="19"/>
    </location>
</feature>
<evidence type="ECO:0000256" key="2">
    <source>
        <dbReference type="SAM" id="MobiDB-lite"/>
    </source>
</evidence>
<dbReference type="PANTHER" id="PTHR40027:SF1">
    <property type="entry name" value="CELL DIVISION PROTEIN DIVIC"/>
    <property type="match status" value="1"/>
</dbReference>